<dbReference type="Pfam" id="PF19040">
    <property type="entry name" value="SGNH"/>
    <property type="match status" value="1"/>
</dbReference>
<evidence type="ECO:0000256" key="1">
    <source>
        <dbReference type="SAM" id="Phobius"/>
    </source>
</evidence>
<evidence type="ECO:0000313" key="5">
    <source>
        <dbReference type="WBParaSite" id="Csp11.Scaffold629.g10675.t1"/>
    </source>
</evidence>
<feature type="transmembrane region" description="Helical" evidence="1">
    <location>
        <begin position="341"/>
        <end position="359"/>
    </location>
</feature>
<evidence type="ECO:0000259" key="3">
    <source>
        <dbReference type="Pfam" id="PF19040"/>
    </source>
</evidence>
<feature type="transmembrane region" description="Helical" evidence="1">
    <location>
        <begin position="7"/>
        <end position="25"/>
    </location>
</feature>
<feature type="domain" description="Acyltransferase 3" evidence="2">
    <location>
        <begin position="4"/>
        <end position="322"/>
    </location>
</feature>
<dbReference type="InterPro" id="IPR043968">
    <property type="entry name" value="SGNH"/>
</dbReference>
<feature type="transmembrane region" description="Helical" evidence="1">
    <location>
        <begin position="144"/>
        <end position="160"/>
    </location>
</feature>
<dbReference type="GO" id="GO:0016020">
    <property type="term" value="C:membrane"/>
    <property type="evidence" value="ECO:0007669"/>
    <property type="project" value="TreeGrafter"/>
</dbReference>
<organism evidence="4 5">
    <name type="scientific">Caenorhabditis tropicalis</name>
    <dbReference type="NCBI Taxonomy" id="1561998"/>
    <lineage>
        <taxon>Eukaryota</taxon>
        <taxon>Metazoa</taxon>
        <taxon>Ecdysozoa</taxon>
        <taxon>Nematoda</taxon>
        <taxon>Chromadorea</taxon>
        <taxon>Rhabditida</taxon>
        <taxon>Rhabditina</taxon>
        <taxon>Rhabditomorpha</taxon>
        <taxon>Rhabditoidea</taxon>
        <taxon>Rhabditidae</taxon>
        <taxon>Peloderinae</taxon>
        <taxon>Caenorhabditis</taxon>
    </lineage>
</organism>
<keyword evidence="1" id="KW-1133">Transmembrane helix</keyword>
<dbReference type="InterPro" id="IPR050879">
    <property type="entry name" value="Acyltransferase_3"/>
</dbReference>
<dbReference type="GO" id="GO:0000271">
    <property type="term" value="P:polysaccharide biosynthetic process"/>
    <property type="evidence" value="ECO:0007669"/>
    <property type="project" value="TreeGrafter"/>
</dbReference>
<feature type="domain" description="SGNH" evidence="3">
    <location>
        <begin position="409"/>
        <end position="633"/>
    </location>
</feature>
<keyword evidence="1" id="KW-0812">Transmembrane</keyword>
<dbReference type="PANTHER" id="PTHR23028:SF3">
    <property type="entry name" value="ACYL_TRANSF_3 DOMAIN-CONTAINING PROTEIN-RELATED"/>
    <property type="match status" value="1"/>
</dbReference>
<accession>A0A1I7TQ64</accession>
<dbReference type="Pfam" id="PF01757">
    <property type="entry name" value="Acyl_transf_3"/>
    <property type="match status" value="1"/>
</dbReference>
<dbReference type="AlphaFoldDB" id="A0A1I7TQ64"/>
<dbReference type="STRING" id="1561998.A0A1I7TQ64"/>
<sequence length="643" mass="75893">MRIDIQCLRGLAIFFVLLYHLFPLVFVNAFLGVDIFFVISGYLMARNLTRSKVQNIHDILNFYYRRLHRILPLYYAFIPITLMFVHMYLGEFWWGVNRRYSLGALFLVSNQVFIHDAQSYFHQYLADGSSINAFLHTWSLGVEIQFYLLVPFIFFGLQFLKTPVLKLATVILITLLGMCAFLSINAQFSFNFMFLRLWQFAAGFTALFWREFEKSKKSEKSENPPNIFEFSANDVAIGTVTILFLCLVPSKIDELWLRPLVTFAVAGLIFMEPQGCKLLSSPTVSYLGDISYVVYLIHWPIISLFMSSTVSSRVFFLTFVISICIHHFYEKQYLKLDLKSTFLLLFLLIVFNISIQYSTQNHQFWRPKYLPKVKKIIDDNQGLLPFITSYEKSPDKCVETDFQELYDNDFYFKYCRYPKANGSQSVMIIGNSYVINLNEHIRTQFNYNYSEWRYLFIRGSYGFYHDNAWHGKESLITMKKHVETHRPDILFLTSRYGNSVNAPIWDEEKDDFVMQMNENIAFYERYVKKIYILAPMPLYPLNFVNVFLQYVTRKPSELETLHLNRQEVDEYWRNGKYRFGMIKCKKCKVFDLSDRFLENDKYLTFDRKTMLSYVDNGIHLTGPGVQKCDGVFKEIADEALERN</sequence>
<evidence type="ECO:0000259" key="2">
    <source>
        <dbReference type="Pfam" id="PF01757"/>
    </source>
</evidence>
<evidence type="ECO:0000313" key="4">
    <source>
        <dbReference type="Proteomes" id="UP000095282"/>
    </source>
</evidence>
<feature type="transmembrane region" description="Helical" evidence="1">
    <location>
        <begin position="167"/>
        <end position="184"/>
    </location>
</feature>
<dbReference type="PANTHER" id="PTHR23028">
    <property type="entry name" value="ACETYLTRANSFERASE"/>
    <property type="match status" value="1"/>
</dbReference>
<dbReference type="Proteomes" id="UP000095282">
    <property type="component" value="Unplaced"/>
</dbReference>
<dbReference type="WBParaSite" id="Csp11.Scaffold629.g10675.t1">
    <property type="protein sequence ID" value="Csp11.Scaffold629.g10675.t1"/>
    <property type="gene ID" value="Csp11.Scaffold629.g10675"/>
</dbReference>
<feature type="transmembrane region" description="Helical" evidence="1">
    <location>
        <begin position="256"/>
        <end position="272"/>
    </location>
</feature>
<feature type="transmembrane region" description="Helical" evidence="1">
    <location>
        <begin position="70"/>
        <end position="89"/>
    </location>
</feature>
<reference evidence="5" key="1">
    <citation type="submission" date="2016-11" db="UniProtKB">
        <authorList>
            <consortium name="WormBaseParasite"/>
        </authorList>
    </citation>
    <scope>IDENTIFICATION</scope>
</reference>
<dbReference type="GO" id="GO:0016747">
    <property type="term" value="F:acyltransferase activity, transferring groups other than amino-acyl groups"/>
    <property type="evidence" value="ECO:0007669"/>
    <property type="project" value="InterPro"/>
</dbReference>
<keyword evidence="4" id="KW-1185">Reference proteome</keyword>
<feature type="transmembrane region" description="Helical" evidence="1">
    <location>
        <begin position="31"/>
        <end position="49"/>
    </location>
</feature>
<feature type="transmembrane region" description="Helical" evidence="1">
    <location>
        <begin position="284"/>
        <end position="306"/>
    </location>
</feature>
<feature type="transmembrane region" description="Helical" evidence="1">
    <location>
        <begin position="230"/>
        <end position="250"/>
    </location>
</feature>
<keyword evidence="1" id="KW-0472">Membrane</keyword>
<name>A0A1I7TQ64_9PELO</name>
<protein>
    <submittedName>
        <fullName evidence="5">Acyl_transf_3 domain-containing protein</fullName>
    </submittedName>
</protein>
<dbReference type="InterPro" id="IPR002656">
    <property type="entry name" value="Acyl_transf_3_dom"/>
</dbReference>
<proteinExistence type="predicted"/>
<dbReference type="eggNOG" id="ENOG502S34G">
    <property type="taxonomic scope" value="Eukaryota"/>
</dbReference>